<evidence type="ECO:0000313" key="2">
    <source>
        <dbReference type="EMBL" id="SIT07663.1"/>
    </source>
</evidence>
<protein>
    <submittedName>
        <fullName evidence="2">Methyltransferase, FkbM family</fullName>
    </submittedName>
</protein>
<dbReference type="STRING" id="633194.SAMN05421759_11426"/>
<keyword evidence="2" id="KW-0808">Transferase</keyword>
<dbReference type="GO" id="GO:0032259">
    <property type="term" value="P:methylation"/>
    <property type="evidence" value="ECO:0007669"/>
    <property type="project" value="UniProtKB-KW"/>
</dbReference>
<dbReference type="PANTHER" id="PTHR34203:SF15">
    <property type="entry name" value="SLL1173 PROTEIN"/>
    <property type="match status" value="1"/>
</dbReference>
<dbReference type="AlphaFoldDB" id="A0A1N7PAK2"/>
<dbReference type="Pfam" id="PF05050">
    <property type="entry name" value="Methyltransf_21"/>
    <property type="match status" value="1"/>
</dbReference>
<dbReference type="NCBIfam" id="TIGR01444">
    <property type="entry name" value="fkbM_fam"/>
    <property type="match status" value="1"/>
</dbReference>
<gene>
    <name evidence="2" type="ORF">SAMN05421759_11426</name>
</gene>
<keyword evidence="3" id="KW-1185">Reference proteome</keyword>
<dbReference type="PANTHER" id="PTHR34203">
    <property type="entry name" value="METHYLTRANSFERASE, FKBM FAMILY PROTEIN"/>
    <property type="match status" value="1"/>
</dbReference>
<dbReference type="SUPFAM" id="SSF53335">
    <property type="entry name" value="S-adenosyl-L-methionine-dependent methyltransferases"/>
    <property type="match status" value="1"/>
</dbReference>
<dbReference type="OrthoDB" id="4104638at2"/>
<name>A0A1N7PAK2_9RHOB</name>
<organism evidence="2 3">
    <name type="scientific">Roseivivax lentus</name>
    <dbReference type="NCBI Taxonomy" id="633194"/>
    <lineage>
        <taxon>Bacteria</taxon>
        <taxon>Pseudomonadati</taxon>
        <taxon>Pseudomonadota</taxon>
        <taxon>Alphaproteobacteria</taxon>
        <taxon>Rhodobacterales</taxon>
        <taxon>Roseobacteraceae</taxon>
        <taxon>Roseivivax</taxon>
    </lineage>
</organism>
<sequence length="241" mass="26755">MDRWLGFLRSLVIYHNPVSIRAWRRFYREILTPGDLVFDVGAHVGTRARAMRAVGARVVALEPQQPFAGFLRRTLPRDIHLIEAAAGRSESEAEMAVSSRHPTVSSLRTDFVEGAATAPGFDHVRWDRVQRVRLVTLDGLIAQFGRPSYVKIDVEGFELEVLGGLSEPLPLLSVEFLPGFPHLTHAVIDRLCALGEYRFNPVQGENGGLLWSDWRDAGATRAWLGTLPAEATSGDLFARLS</sequence>
<proteinExistence type="predicted"/>
<dbReference type="InterPro" id="IPR052514">
    <property type="entry name" value="SAM-dependent_MTase"/>
</dbReference>
<dbReference type="GO" id="GO:0008168">
    <property type="term" value="F:methyltransferase activity"/>
    <property type="evidence" value="ECO:0007669"/>
    <property type="project" value="UniProtKB-KW"/>
</dbReference>
<dbReference type="Gene3D" id="3.40.50.150">
    <property type="entry name" value="Vaccinia Virus protein VP39"/>
    <property type="match status" value="1"/>
</dbReference>
<accession>A0A1N7PAK2</accession>
<dbReference type="InterPro" id="IPR029063">
    <property type="entry name" value="SAM-dependent_MTases_sf"/>
</dbReference>
<keyword evidence="2" id="KW-0489">Methyltransferase</keyword>
<evidence type="ECO:0000259" key="1">
    <source>
        <dbReference type="Pfam" id="PF05050"/>
    </source>
</evidence>
<reference evidence="3" key="1">
    <citation type="submission" date="2017-01" db="EMBL/GenBank/DDBJ databases">
        <authorList>
            <person name="Varghese N."/>
            <person name="Submissions S."/>
        </authorList>
    </citation>
    <scope>NUCLEOTIDE SEQUENCE [LARGE SCALE GENOMIC DNA]</scope>
    <source>
        <strain evidence="3">DSM 29430</strain>
    </source>
</reference>
<evidence type="ECO:0000313" key="3">
    <source>
        <dbReference type="Proteomes" id="UP000186684"/>
    </source>
</evidence>
<feature type="domain" description="Methyltransferase FkbM" evidence="1">
    <location>
        <begin position="39"/>
        <end position="167"/>
    </location>
</feature>
<dbReference type="Proteomes" id="UP000186684">
    <property type="component" value="Unassembled WGS sequence"/>
</dbReference>
<dbReference type="RefSeq" id="WP_083950686.1">
    <property type="nucleotide sequence ID" value="NZ_FTOQ01000014.1"/>
</dbReference>
<dbReference type="InterPro" id="IPR006342">
    <property type="entry name" value="FkbM_mtfrase"/>
</dbReference>
<dbReference type="EMBL" id="FTOQ01000014">
    <property type="protein sequence ID" value="SIT07663.1"/>
    <property type="molecule type" value="Genomic_DNA"/>
</dbReference>